<dbReference type="InterPro" id="IPR042530">
    <property type="entry name" value="EME1/EME2_C"/>
</dbReference>
<dbReference type="Gene3D" id="3.40.50.10130">
    <property type="match status" value="1"/>
</dbReference>
<reference evidence="13" key="1">
    <citation type="submission" date="2020-07" db="EMBL/GenBank/DDBJ databases">
        <authorList>
            <person name="Ferguson B K."/>
        </authorList>
    </citation>
    <scope>NUCLEOTIDE SEQUENCE</scope>
    <source>
        <strain evidence="13">L06</strain>
    </source>
</reference>
<keyword evidence="6" id="KW-0227">DNA damage</keyword>
<gene>
    <name evidence="13" type="ORF">BBRV_LOCUS72067</name>
</gene>
<dbReference type="GO" id="GO:0008821">
    <property type="term" value="F:crossover junction DNA endonuclease activity"/>
    <property type="evidence" value="ECO:0007669"/>
    <property type="project" value="TreeGrafter"/>
</dbReference>
<sequence>MDVEMRESSLNIDNCLVWKRLRYVGNLMGEKECYDTMIVWRWDEVVKKINNDVLVDEVMAAKSMLNDGKVVLVIYGMEGYFMYHNNSMKHEKKKKKNKMSELYENISVLPEITRKRFELSLLEAQIMGNCSTLLIENSQEMTKMMEQYTKAIIAVPLKSLLKAKEDELLDFYASGDNKNSIKVDNDGYGLKRLWMRQLCLFNKANLAIAEAINAHYSSPTALMKVFCYD</sequence>
<dbReference type="GO" id="GO:0031573">
    <property type="term" value="P:mitotic intra-S DNA damage checkpoint signaling"/>
    <property type="evidence" value="ECO:0007669"/>
    <property type="project" value="TreeGrafter"/>
</dbReference>
<dbReference type="Pfam" id="PF21292">
    <property type="entry name" value="EME1-MUS81_C"/>
    <property type="match status" value="1"/>
</dbReference>
<keyword evidence="5" id="KW-0255">Endonuclease</keyword>
<name>A0A6V7K797_9HYME</name>
<dbReference type="Gene3D" id="1.10.150.670">
    <property type="entry name" value="Crossover junction endonuclease EME1, DNA-binding domain"/>
    <property type="match status" value="1"/>
</dbReference>
<keyword evidence="10" id="KW-0234">DNA repair</keyword>
<evidence type="ECO:0000256" key="9">
    <source>
        <dbReference type="ARBA" id="ARBA00023172"/>
    </source>
</evidence>
<evidence type="ECO:0000256" key="1">
    <source>
        <dbReference type="ARBA" id="ARBA00001946"/>
    </source>
</evidence>
<accession>A0A6V7K797</accession>
<comment type="subcellular location">
    <subcellularLocation>
        <location evidence="2">Nucleus</location>
    </subcellularLocation>
</comment>
<dbReference type="EMBL" id="CADCXW020000026">
    <property type="protein sequence ID" value="CAD1560205.1"/>
    <property type="molecule type" value="Genomic_DNA"/>
</dbReference>
<evidence type="ECO:0000256" key="11">
    <source>
        <dbReference type="ARBA" id="ARBA00023242"/>
    </source>
</evidence>
<evidence type="ECO:0000256" key="5">
    <source>
        <dbReference type="ARBA" id="ARBA00022759"/>
    </source>
</evidence>
<keyword evidence="3" id="KW-0540">Nuclease</keyword>
<dbReference type="GO" id="GO:0031297">
    <property type="term" value="P:replication fork processing"/>
    <property type="evidence" value="ECO:0007669"/>
    <property type="project" value="TreeGrafter"/>
</dbReference>
<evidence type="ECO:0000313" key="13">
    <source>
        <dbReference type="EMBL" id="CAD1560205.1"/>
    </source>
</evidence>
<dbReference type="GO" id="GO:0046872">
    <property type="term" value="F:metal ion binding"/>
    <property type="evidence" value="ECO:0007669"/>
    <property type="project" value="UniProtKB-KW"/>
</dbReference>
<evidence type="ECO:0000256" key="10">
    <source>
        <dbReference type="ARBA" id="ARBA00023204"/>
    </source>
</evidence>
<dbReference type="GO" id="GO:0000712">
    <property type="term" value="P:resolution of meiotic recombination intermediates"/>
    <property type="evidence" value="ECO:0007669"/>
    <property type="project" value="TreeGrafter"/>
</dbReference>
<evidence type="ECO:0000256" key="4">
    <source>
        <dbReference type="ARBA" id="ARBA00022723"/>
    </source>
</evidence>
<evidence type="ECO:0000256" key="3">
    <source>
        <dbReference type="ARBA" id="ARBA00022722"/>
    </source>
</evidence>
<dbReference type="PANTHER" id="PTHR21077:SF5">
    <property type="entry name" value="CROSSOVER JUNCTION ENDONUCLEASE MMS4"/>
    <property type="match status" value="1"/>
</dbReference>
<keyword evidence="9" id="KW-0233">DNA recombination</keyword>
<keyword evidence="4" id="KW-0479">Metal-binding</keyword>
<evidence type="ECO:0000256" key="8">
    <source>
        <dbReference type="ARBA" id="ARBA00022842"/>
    </source>
</evidence>
<dbReference type="GO" id="GO:0006302">
    <property type="term" value="P:double-strand break repair"/>
    <property type="evidence" value="ECO:0007669"/>
    <property type="project" value="TreeGrafter"/>
</dbReference>
<protein>
    <submittedName>
        <fullName evidence="13">Uncharacterized protein</fullName>
    </submittedName>
</protein>
<keyword evidence="11" id="KW-0539">Nucleus</keyword>
<comment type="cofactor">
    <cofactor evidence="1">
        <name>Mg(2+)</name>
        <dbReference type="ChEBI" id="CHEBI:18420"/>
    </cofactor>
</comment>
<evidence type="ECO:0000256" key="6">
    <source>
        <dbReference type="ARBA" id="ARBA00022763"/>
    </source>
</evidence>
<dbReference type="GO" id="GO:0005634">
    <property type="term" value="C:nucleus"/>
    <property type="evidence" value="ECO:0007669"/>
    <property type="project" value="UniProtKB-SubCell"/>
</dbReference>
<dbReference type="PANTHER" id="PTHR21077">
    <property type="entry name" value="EME1 PROTEIN"/>
    <property type="match status" value="1"/>
</dbReference>
<keyword evidence="7" id="KW-0378">Hydrolase</keyword>
<proteinExistence type="predicted"/>
<evidence type="ECO:0000256" key="7">
    <source>
        <dbReference type="ARBA" id="ARBA00022801"/>
    </source>
</evidence>
<keyword evidence="12" id="KW-0469">Meiosis</keyword>
<dbReference type="GO" id="GO:0048476">
    <property type="term" value="C:Holliday junction resolvase complex"/>
    <property type="evidence" value="ECO:0007669"/>
    <property type="project" value="InterPro"/>
</dbReference>
<evidence type="ECO:0000256" key="12">
    <source>
        <dbReference type="ARBA" id="ARBA00023254"/>
    </source>
</evidence>
<organism evidence="13">
    <name type="scientific">Bracon brevicornis</name>
    <dbReference type="NCBI Taxonomy" id="1563983"/>
    <lineage>
        <taxon>Eukaryota</taxon>
        <taxon>Metazoa</taxon>
        <taxon>Ecdysozoa</taxon>
        <taxon>Arthropoda</taxon>
        <taxon>Hexapoda</taxon>
        <taxon>Insecta</taxon>
        <taxon>Pterygota</taxon>
        <taxon>Neoptera</taxon>
        <taxon>Endopterygota</taxon>
        <taxon>Hymenoptera</taxon>
        <taxon>Apocrita</taxon>
        <taxon>Ichneumonoidea</taxon>
        <taxon>Braconidae</taxon>
        <taxon>Braconinae</taxon>
        <taxon>Bracon</taxon>
    </lineage>
</organism>
<keyword evidence="8" id="KW-0460">Magnesium</keyword>
<dbReference type="InterPro" id="IPR033310">
    <property type="entry name" value="Mms4/EME1/EME2"/>
</dbReference>
<dbReference type="AlphaFoldDB" id="A0A6V7K797"/>
<evidence type="ECO:0000256" key="2">
    <source>
        <dbReference type="ARBA" id="ARBA00004123"/>
    </source>
</evidence>